<keyword evidence="3 5" id="KW-0560">Oxidoreductase</keyword>
<protein>
    <recommendedName>
        <fullName evidence="5">Glutathione peroxidase</fullName>
    </recommendedName>
</protein>
<evidence type="ECO:0000256" key="2">
    <source>
        <dbReference type="ARBA" id="ARBA00022559"/>
    </source>
</evidence>
<name>A0AB33J1J0_9BACT</name>
<dbReference type="PROSITE" id="PS51355">
    <property type="entry name" value="GLUTATHIONE_PEROXID_3"/>
    <property type="match status" value="1"/>
</dbReference>
<dbReference type="Pfam" id="PF00255">
    <property type="entry name" value="GSHPx"/>
    <property type="match status" value="1"/>
</dbReference>
<dbReference type="CDD" id="cd00340">
    <property type="entry name" value="GSH_Peroxidase"/>
    <property type="match status" value="1"/>
</dbReference>
<comment type="similarity">
    <text evidence="1 5">Belongs to the glutathione peroxidase family.</text>
</comment>
<feature type="active site" evidence="4">
    <location>
        <position position="50"/>
    </location>
</feature>
<gene>
    <name evidence="6" type="ORF">GTC17254_17650</name>
</gene>
<dbReference type="PROSITE" id="PS00763">
    <property type="entry name" value="GLUTATHIONE_PEROXID_2"/>
    <property type="match status" value="1"/>
</dbReference>
<dbReference type="InterPro" id="IPR036249">
    <property type="entry name" value="Thioredoxin-like_sf"/>
</dbReference>
<proteinExistence type="inferred from homology"/>
<sequence length="197" mass="22474">MLFAFLLTFGAVLAQSSVYKIKVKDADDREVSLKQYKGDVLLIVNTATQCGFTPQYKELETLYTRYKDRGFVILDFPCNQFGEQAPGSQEEIHTFCTSNYDIHFPQFAKIDVNGENASPLFVYLKKQQGFNGFGTTATAQRMHQMMLKRDKDYAAKSDIKWNFTKFLVNRKGDIVRRFEPTTPMSEVESAIQGCLGK</sequence>
<dbReference type="EMBL" id="AP035786">
    <property type="protein sequence ID" value="BFO74168.1"/>
    <property type="molecule type" value="Genomic_DNA"/>
</dbReference>
<dbReference type="Gene3D" id="3.40.30.10">
    <property type="entry name" value="Glutaredoxin"/>
    <property type="match status" value="1"/>
</dbReference>
<dbReference type="PANTHER" id="PTHR11592">
    <property type="entry name" value="GLUTATHIONE PEROXIDASE"/>
    <property type="match status" value="1"/>
</dbReference>
<evidence type="ECO:0000256" key="1">
    <source>
        <dbReference type="ARBA" id="ARBA00006926"/>
    </source>
</evidence>
<organism evidence="6">
    <name type="scientific">Prevotella sp. GTC17254</name>
    <dbReference type="NCBI Taxonomy" id="3236794"/>
    <lineage>
        <taxon>Bacteria</taxon>
        <taxon>Pseudomonadati</taxon>
        <taxon>Bacteroidota</taxon>
        <taxon>Bacteroidia</taxon>
        <taxon>Bacteroidales</taxon>
        <taxon>Prevotellaceae</taxon>
        <taxon>Prevotella</taxon>
    </lineage>
</organism>
<dbReference type="FunFam" id="3.40.30.10:FF:000010">
    <property type="entry name" value="Glutathione peroxidase"/>
    <property type="match status" value="1"/>
</dbReference>
<reference evidence="6" key="1">
    <citation type="submission" date="2024-07" db="EMBL/GenBank/DDBJ databases">
        <title>Complete genome sequence of Prevotella sp. YM-2024 GTC17254.</title>
        <authorList>
            <person name="Hayashi M."/>
            <person name="Muto Y."/>
            <person name="Tanaka K."/>
            <person name="Niwa H."/>
        </authorList>
    </citation>
    <scope>NUCLEOTIDE SEQUENCE</scope>
    <source>
        <strain evidence="6">GTC17254</strain>
    </source>
</reference>
<keyword evidence="2 5" id="KW-0575">Peroxidase</keyword>
<dbReference type="InterPro" id="IPR029760">
    <property type="entry name" value="GPX_CS"/>
</dbReference>
<dbReference type="AlphaFoldDB" id="A0AB33J1J0"/>
<evidence type="ECO:0000256" key="4">
    <source>
        <dbReference type="PIRSR" id="PIRSR000303-1"/>
    </source>
</evidence>
<dbReference type="PANTHER" id="PTHR11592:SF78">
    <property type="entry name" value="GLUTATHIONE PEROXIDASE"/>
    <property type="match status" value="1"/>
</dbReference>
<dbReference type="SUPFAM" id="SSF52833">
    <property type="entry name" value="Thioredoxin-like"/>
    <property type="match status" value="1"/>
</dbReference>
<dbReference type="InterPro" id="IPR000889">
    <property type="entry name" value="Glutathione_peroxidase"/>
</dbReference>
<dbReference type="GO" id="GO:0034599">
    <property type="term" value="P:cellular response to oxidative stress"/>
    <property type="evidence" value="ECO:0007669"/>
    <property type="project" value="TreeGrafter"/>
</dbReference>
<evidence type="ECO:0000256" key="5">
    <source>
        <dbReference type="RuleBase" id="RU000499"/>
    </source>
</evidence>
<evidence type="ECO:0000313" key="6">
    <source>
        <dbReference type="EMBL" id="BFO74168.1"/>
    </source>
</evidence>
<dbReference type="GO" id="GO:0004601">
    <property type="term" value="F:peroxidase activity"/>
    <property type="evidence" value="ECO:0007669"/>
    <property type="project" value="UniProtKB-KW"/>
</dbReference>
<evidence type="ECO:0000256" key="3">
    <source>
        <dbReference type="ARBA" id="ARBA00023002"/>
    </source>
</evidence>
<dbReference type="PRINTS" id="PR01011">
    <property type="entry name" value="GLUTPROXDASE"/>
</dbReference>
<accession>A0AB33J1J0</accession>
<dbReference type="PIRSF" id="PIRSF000303">
    <property type="entry name" value="Glutathion_perox"/>
    <property type="match status" value="1"/>
</dbReference>